<keyword evidence="4" id="KW-1133">Transmembrane helix</keyword>
<feature type="transmembrane region" description="Helical" evidence="4">
    <location>
        <begin position="6"/>
        <end position="22"/>
    </location>
</feature>
<accession>A0ABU7UTB4</accession>
<keyword evidence="6" id="KW-1185">Reference proteome</keyword>
<feature type="transmembrane region" description="Helical" evidence="4">
    <location>
        <begin position="83"/>
        <end position="103"/>
    </location>
</feature>
<reference evidence="5 6" key="1">
    <citation type="submission" date="2023-11" db="EMBL/GenBank/DDBJ databases">
        <title>Draft genome sequence of a psychrophilic Clostridium strain from permafrost water brine.</title>
        <authorList>
            <person name="Shcherbakova V.A."/>
            <person name="Trubitsyn V.E."/>
            <person name="Zakharyuk A.G."/>
        </authorList>
    </citation>
    <scope>NUCLEOTIDE SEQUENCE [LARGE SCALE GENOMIC DNA]</scope>
    <source>
        <strain evidence="5 6">14F</strain>
    </source>
</reference>
<feature type="transmembrane region" description="Helical" evidence="4">
    <location>
        <begin position="29"/>
        <end position="48"/>
    </location>
</feature>
<comment type="caution">
    <text evidence="5">The sequence shown here is derived from an EMBL/GenBank/DDBJ whole genome shotgun (WGS) entry which is preliminary data.</text>
</comment>
<evidence type="ECO:0000256" key="2">
    <source>
        <dbReference type="ARBA" id="ARBA00022963"/>
    </source>
</evidence>
<dbReference type="Proteomes" id="UP001498469">
    <property type="component" value="Unassembled WGS sequence"/>
</dbReference>
<gene>
    <name evidence="5" type="ORF">SJI18_20335</name>
</gene>
<dbReference type="PANTHER" id="PTHR10272">
    <property type="entry name" value="PLATELET-ACTIVATING FACTOR ACETYLHYDROLASE"/>
    <property type="match status" value="1"/>
</dbReference>
<proteinExistence type="predicted"/>
<keyword evidence="4" id="KW-0812">Transmembrane</keyword>
<keyword evidence="3" id="KW-0443">Lipid metabolism</keyword>
<organism evidence="5 6">
    <name type="scientific">Clostridium frigoriphilum</name>
    <dbReference type="NCBI Taxonomy" id="443253"/>
    <lineage>
        <taxon>Bacteria</taxon>
        <taxon>Bacillati</taxon>
        <taxon>Bacillota</taxon>
        <taxon>Clostridia</taxon>
        <taxon>Eubacteriales</taxon>
        <taxon>Clostridiaceae</taxon>
        <taxon>Clostridium</taxon>
    </lineage>
</organism>
<keyword evidence="4" id="KW-0472">Membrane</keyword>
<dbReference type="PANTHER" id="PTHR10272:SF0">
    <property type="entry name" value="PLATELET-ACTIVATING FACTOR ACETYLHYDROLASE"/>
    <property type="match status" value="1"/>
</dbReference>
<keyword evidence="1" id="KW-0378">Hydrolase</keyword>
<dbReference type="Pfam" id="PF03403">
    <property type="entry name" value="PAF-AH_p_II"/>
    <property type="match status" value="1"/>
</dbReference>
<protein>
    <submittedName>
        <fullName evidence="5">Isoform II</fullName>
    </submittedName>
</protein>
<evidence type="ECO:0000256" key="3">
    <source>
        <dbReference type="ARBA" id="ARBA00023098"/>
    </source>
</evidence>
<evidence type="ECO:0000256" key="4">
    <source>
        <dbReference type="SAM" id="Phobius"/>
    </source>
</evidence>
<evidence type="ECO:0000313" key="5">
    <source>
        <dbReference type="EMBL" id="MEF2114640.1"/>
    </source>
</evidence>
<dbReference type="RefSeq" id="WP_216255500.1">
    <property type="nucleotide sequence ID" value="NZ_JAZHFS010000026.1"/>
</dbReference>
<evidence type="ECO:0000256" key="1">
    <source>
        <dbReference type="ARBA" id="ARBA00022801"/>
    </source>
</evidence>
<feature type="transmembrane region" description="Helical" evidence="4">
    <location>
        <begin position="54"/>
        <end position="71"/>
    </location>
</feature>
<sequence length="478" mass="54201">MRIFEVLTIVFLVITIINLVFIKYKKLRITLPILAVLSCTLSLIFEGYRLQMVPAYFLSIVLLVVCIINTYSRISKVKKVFKIVGITFLMMSLIISIVFPMLFPVINLPKPDGEYSVGTRIMAFTDKSRKGIFTNADTPRELAVQVWYPTNGVKGKKVQPYISDSKVSTYMCKSLGYPNLLNQFELIKTNSFLNTGIYNKKEKYPVIVFSHGYGGFSGQNTIQMEELASHGYVVFSISHTYEAFSSTFPQGKIVPFNDKQMKRWGDENSNVSKQFKGDKTSNEFQKYMTKNSKLAEKSVHIWSDDTSFVVDEIEKLNNGEIKSIFNDKLDISNLGIFGHSFGGSTAGQASLTDNRFKAFINMDGPANGDTVNNKVKQPFMFLTKGNIKNYIDPGYSKDQKNYLIVSINGTKHLDFTDQTVIMPSEKLISLLGTINGNRQEQIMNDYILSFFDKHLKGMKEPLIDQKLSKYPEVSLQSR</sequence>
<evidence type="ECO:0000313" key="6">
    <source>
        <dbReference type="Proteomes" id="UP001498469"/>
    </source>
</evidence>
<dbReference type="EMBL" id="JAZHFS010000026">
    <property type="protein sequence ID" value="MEF2114640.1"/>
    <property type="molecule type" value="Genomic_DNA"/>
</dbReference>
<name>A0ABU7UTB4_9CLOT</name>
<keyword evidence="2" id="KW-0442">Lipid degradation</keyword>